<reference evidence="2 3" key="2">
    <citation type="journal article" date="2012" name="BMC Genomics">
        <title>Comparative genomic analysis of Geobacter sulfurreducens KN400, a strain with enhanced capacity for extracellular electron transfer and electricity production.</title>
        <authorList>
            <person name="Butler J.E."/>
            <person name="Young N.D."/>
            <person name="Aklujkar M."/>
            <person name="Lovley D.R."/>
        </authorList>
    </citation>
    <scope>NUCLEOTIDE SEQUENCE [LARGE SCALE GENOMIC DNA]</scope>
    <source>
        <strain evidence="3">ATCC 51573 / DSM 12127 / PCA</strain>
    </source>
</reference>
<protein>
    <submittedName>
        <fullName evidence="2">Uncharacterized protein</fullName>
    </submittedName>
</protein>
<gene>
    <name evidence="2" type="ordered locus">GSU0788</name>
</gene>
<dbReference type="AlphaFoldDB" id="Q74F21"/>
<keyword evidence="1" id="KW-1133">Transmembrane helix</keyword>
<feature type="transmembrane region" description="Helical" evidence="1">
    <location>
        <begin position="29"/>
        <end position="50"/>
    </location>
</feature>
<dbReference type="HOGENOM" id="CLU_2843632_0_0_7"/>
<dbReference type="EMBL" id="AE017180">
    <property type="protein sequence ID" value="AAR34118.1"/>
    <property type="molecule type" value="Genomic_DNA"/>
</dbReference>
<evidence type="ECO:0000313" key="2">
    <source>
        <dbReference type="EMBL" id="AAR34118.1"/>
    </source>
</evidence>
<reference evidence="2 3" key="1">
    <citation type="journal article" date="2003" name="Science">
        <title>Genome of Geobacter sulfurreducens: metal reduction in subsurface environments.</title>
        <authorList>
            <person name="Methe B.A."/>
            <person name="Nelson K.E."/>
            <person name="Eisen J.A."/>
            <person name="Paulsen I.T."/>
            <person name="Nelson W."/>
            <person name="Heidelberg J.F."/>
            <person name="Wu D."/>
            <person name="Wu M."/>
            <person name="Ward N."/>
            <person name="Beanan M.J."/>
            <person name="Dodson R.J."/>
            <person name="Madupu R."/>
            <person name="Brinkac L.M."/>
            <person name="Daugherty S.C."/>
            <person name="DeBoy R.T."/>
            <person name="Durkin A.S."/>
            <person name="Gwinn M."/>
            <person name="Kolonay J.F."/>
            <person name="Sullivan S.A."/>
            <person name="Haft D.H."/>
            <person name="Selengut J."/>
            <person name="Davidsen T.M."/>
            <person name="Zafar N."/>
            <person name="White O."/>
            <person name="Tran B."/>
            <person name="Romero C."/>
            <person name="Forberger H.A."/>
            <person name="Weidman J."/>
            <person name="Khouri H."/>
            <person name="Feldblyum T.V."/>
            <person name="Utterback T.R."/>
            <person name="Van Aken S.E."/>
            <person name="Lovley D.R."/>
            <person name="Fraser C.M."/>
        </authorList>
    </citation>
    <scope>NUCLEOTIDE SEQUENCE [LARGE SCALE GENOMIC DNA]</scope>
    <source>
        <strain evidence="3">ATCC 51573 / DSM 12127 / PCA</strain>
    </source>
</reference>
<keyword evidence="1" id="KW-0812">Transmembrane</keyword>
<dbReference type="Proteomes" id="UP000000577">
    <property type="component" value="Chromosome"/>
</dbReference>
<sequence length="65" mass="6818">MLTVIIGAVALFAAGVLFSLPEVHHVYGFGGIALGALLACTTLLAETRALSDFWSRFRPRGGGEV</sequence>
<dbReference type="KEGG" id="gsu:GSU0788"/>
<name>Q74F21_GEOSL</name>
<keyword evidence="1" id="KW-0472">Membrane</keyword>
<dbReference type="EnsemblBacteria" id="AAR34118">
    <property type="protein sequence ID" value="AAR34118"/>
    <property type="gene ID" value="GSU0788"/>
</dbReference>
<organism evidence="2 3">
    <name type="scientific">Geobacter sulfurreducens (strain ATCC 51573 / DSM 12127 / PCA)</name>
    <dbReference type="NCBI Taxonomy" id="243231"/>
    <lineage>
        <taxon>Bacteria</taxon>
        <taxon>Pseudomonadati</taxon>
        <taxon>Thermodesulfobacteriota</taxon>
        <taxon>Desulfuromonadia</taxon>
        <taxon>Geobacterales</taxon>
        <taxon>Geobacteraceae</taxon>
        <taxon>Geobacter</taxon>
    </lineage>
</organism>
<accession>Q74F21</accession>
<dbReference type="PATRIC" id="fig|243231.5.peg.785"/>
<dbReference type="InParanoid" id="Q74F21"/>
<dbReference type="RefSeq" id="WP_010941453.1">
    <property type="nucleotide sequence ID" value="NC_002939.5"/>
</dbReference>
<proteinExistence type="predicted"/>
<dbReference type="STRING" id="243231.GSU0788"/>
<evidence type="ECO:0000313" key="3">
    <source>
        <dbReference type="Proteomes" id="UP000000577"/>
    </source>
</evidence>
<evidence type="ECO:0000256" key="1">
    <source>
        <dbReference type="SAM" id="Phobius"/>
    </source>
</evidence>
<keyword evidence="3" id="KW-1185">Reference proteome</keyword>